<proteinExistence type="predicted"/>
<name>A0A151J9W0_9HYME</name>
<sequence length="456" mass="51391">MMSMQSSDVMECETSASEASGNVSSADTSTWSTYLLGRIARFRRNGGGSDGGVGGDGAPGRRYAEKGEEKEEVVNVEKPRRNLKRRCIDSNRQLSYSTAADLRGMSRLVDVRRYWRYHSSRYIVPPREDGRRGNSLIYLLIYPSESTSCTWCSVRCDGSLTVNKYVNNRNKNSRRYADSASAIALLLQHNELLVRAAATSDIADRMFESEEDAMGNPDKERLSGFKHATHVRMILRSQPKNRVCEGLYVRIGTRGADRAEPAEDANSISFGIHISKDTVENVCETFLQSRSRERSTSKRLRGDDRPKKRSRRGSVRRNEIRRARGTLYKLRLTTGSRIIILGRYSTTMKYETWVAEIFHEVLLSIKQQGSSSRARTLHPRDDREQRGAAQYAALWLNGNAFSCTTDAIGFNRLSAGSTTSLMQPVLRRHWRAATVSPPIYEANTPGRLYSDADKQS</sequence>
<reference evidence="2 3" key="1">
    <citation type="submission" date="2015-09" db="EMBL/GenBank/DDBJ databases">
        <title>Trachymyrmex cornetzi WGS genome.</title>
        <authorList>
            <person name="Nygaard S."/>
            <person name="Hu H."/>
            <person name="Boomsma J."/>
            <person name="Zhang G."/>
        </authorList>
    </citation>
    <scope>NUCLEOTIDE SEQUENCE [LARGE SCALE GENOMIC DNA]</scope>
    <source>
        <strain evidence="2">Tcor2-1</strain>
        <tissue evidence="2">Whole body</tissue>
    </source>
</reference>
<evidence type="ECO:0000313" key="2">
    <source>
        <dbReference type="EMBL" id="KYN21824.1"/>
    </source>
</evidence>
<dbReference type="Proteomes" id="UP000078492">
    <property type="component" value="Unassembled WGS sequence"/>
</dbReference>
<feature type="region of interest" description="Disordered" evidence="1">
    <location>
        <begin position="1"/>
        <end position="28"/>
    </location>
</feature>
<feature type="compositionally biased region" description="Basic and acidic residues" evidence="1">
    <location>
        <begin position="290"/>
        <end position="306"/>
    </location>
</feature>
<dbReference type="AlphaFoldDB" id="A0A151J9W0"/>
<accession>A0A151J9W0</accession>
<feature type="region of interest" description="Disordered" evidence="1">
    <location>
        <begin position="288"/>
        <end position="318"/>
    </location>
</feature>
<evidence type="ECO:0000256" key="1">
    <source>
        <dbReference type="SAM" id="MobiDB-lite"/>
    </source>
</evidence>
<feature type="region of interest" description="Disordered" evidence="1">
    <location>
        <begin position="46"/>
        <end position="68"/>
    </location>
</feature>
<feature type="compositionally biased region" description="Gly residues" evidence="1">
    <location>
        <begin position="46"/>
        <end position="58"/>
    </location>
</feature>
<keyword evidence="3" id="KW-1185">Reference proteome</keyword>
<protein>
    <submittedName>
        <fullName evidence="2">Uncharacterized protein</fullName>
    </submittedName>
</protein>
<gene>
    <name evidence="2" type="ORF">ALC57_05807</name>
</gene>
<dbReference type="EMBL" id="KQ979361">
    <property type="protein sequence ID" value="KYN21824.1"/>
    <property type="molecule type" value="Genomic_DNA"/>
</dbReference>
<organism evidence="2 3">
    <name type="scientific">Trachymyrmex cornetzi</name>
    <dbReference type="NCBI Taxonomy" id="471704"/>
    <lineage>
        <taxon>Eukaryota</taxon>
        <taxon>Metazoa</taxon>
        <taxon>Ecdysozoa</taxon>
        <taxon>Arthropoda</taxon>
        <taxon>Hexapoda</taxon>
        <taxon>Insecta</taxon>
        <taxon>Pterygota</taxon>
        <taxon>Neoptera</taxon>
        <taxon>Endopterygota</taxon>
        <taxon>Hymenoptera</taxon>
        <taxon>Apocrita</taxon>
        <taxon>Aculeata</taxon>
        <taxon>Formicoidea</taxon>
        <taxon>Formicidae</taxon>
        <taxon>Myrmicinae</taxon>
        <taxon>Trachymyrmex</taxon>
    </lineage>
</organism>
<evidence type="ECO:0000313" key="3">
    <source>
        <dbReference type="Proteomes" id="UP000078492"/>
    </source>
</evidence>